<evidence type="ECO:0000313" key="3">
    <source>
        <dbReference type="EMBL" id="KAH7363307.1"/>
    </source>
</evidence>
<dbReference type="Proteomes" id="UP000813385">
    <property type="component" value="Unassembled WGS sequence"/>
</dbReference>
<dbReference type="PANTHER" id="PTHR46411">
    <property type="entry name" value="FAMILY ATPASE, PUTATIVE-RELATED"/>
    <property type="match status" value="1"/>
</dbReference>
<organism evidence="3 4">
    <name type="scientific">Plectosphaerella cucumerina</name>
    <dbReference type="NCBI Taxonomy" id="40658"/>
    <lineage>
        <taxon>Eukaryota</taxon>
        <taxon>Fungi</taxon>
        <taxon>Dikarya</taxon>
        <taxon>Ascomycota</taxon>
        <taxon>Pezizomycotina</taxon>
        <taxon>Sordariomycetes</taxon>
        <taxon>Hypocreomycetidae</taxon>
        <taxon>Glomerellales</taxon>
        <taxon>Plectosphaerellaceae</taxon>
        <taxon>Plectosphaerella</taxon>
    </lineage>
</organism>
<dbReference type="InterPro" id="IPR054289">
    <property type="entry name" value="DUF7025"/>
</dbReference>
<dbReference type="PANTHER" id="PTHR46411:SF3">
    <property type="entry name" value="AAA+ ATPASE DOMAIN-CONTAINING PROTEIN"/>
    <property type="match status" value="1"/>
</dbReference>
<accession>A0A8K0TH48</accession>
<feature type="compositionally biased region" description="Acidic residues" evidence="1">
    <location>
        <begin position="341"/>
        <end position="356"/>
    </location>
</feature>
<dbReference type="InterPro" id="IPR003593">
    <property type="entry name" value="AAA+_ATPase"/>
</dbReference>
<dbReference type="InterPro" id="IPR056599">
    <property type="entry name" value="AAA_lid_fung"/>
</dbReference>
<dbReference type="SMART" id="SM00382">
    <property type="entry name" value="AAA"/>
    <property type="match status" value="1"/>
</dbReference>
<feature type="domain" description="AAA+ ATPase" evidence="2">
    <location>
        <begin position="773"/>
        <end position="900"/>
    </location>
</feature>
<dbReference type="InterPro" id="IPR027417">
    <property type="entry name" value="P-loop_NTPase"/>
</dbReference>
<comment type="caution">
    <text evidence="3">The sequence shown here is derived from an EMBL/GenBank/DDBJ whole genome shotgun (WGS) entry which is preliminary data.</text>
</comment>
<proteinExistence type="predicted"/>
<dbReference type="OrthoDB" id="10042665at2759"/>
<gene>
    <name evidence="3" type="ORF">B0T11DRAFT_339928</name>
</gene>
<dbReference type="EMBL" id="JAGPXD010000003">
    <property type="protein sequence ID" value="KAH7363307.1"/>
    <property type="molecule type" value="Genomic_DNA"/>
</dbReference>
<dbReference type="CDD" id="cd19481">
    <property type="entry name" value="RecA-like_protease"/>
    <property type="match status" value="1"/>
</dbReference>
<protein>
    <recommendedName>
        <fullName evidence="2">AAA+ ATPase domain-containing protein</fullName>
    </recommendedName>
</protein>
<dbReference type="Pfam" id="PF23232">
    <property type="entry name" value="AAA_lid_13"/>
    <property type="match status" value="1"/>
</dbReference>
<feature type="region of interest" description="Disordered" evidence="1">
    <location>
        <begin position="1"/>
        <end position="50"/>
    </location>
</feature>
<keyword evidence="4" id="KW-1185">Reference proteome</keyword>
<evidence type="ECO:0000256" key="1">
    <source>
        <dbReference type="SAM" id="MobiDB-lite"/>
    </source>
</evidence>
<dbReference type="GO" id="GO:0016887">
    <property type="term" value="F:ATP hydrolysis activity"/>
    <property type="evidence" value="ECO:0007669"/>
    <property type="project" value="InterPro"/>
</dbReference>
<feature type="region of interest" description="Disordered" evidence="1">
    <location>
        <begin position="220"/>
        <end position="250"/>
    </location>
</feature>
<feature type="compositionally biased region" description="Low complexity" evidence="1">
    <location>
        <begin position="28"/>
        <end position="43"/>
    </location>
</feature>
<reference evidence="3" key="1">
    <citation type="journal article" date="2021" name="Nat. Commun.">
        <title>Genetic determinants of endophytism in the Arabidopsis root mycobiome.</title>
        <authorList>
            <person name="Mesny F."/>
            <person name="Miyauchi S."/>
            <person name="Thiergart T."/>
            <person name="Pickel B."/>
            <person name="Atanasova L."/>
            <person name="Karlsson M."/>
            <person name="Huettel B."/>
            <person name="Barry K.W."/>
            <person name="Haridas S."/>
            <person name="Chen C."/>
            <person name="Bauer D."/>
            <person name="Andreopoulos W."/>
            <person name="Pangilinan J."/>
            <person name="LaButti K."/>
            <person name="Riley R."/>
            <person name="Lipzen A."/>
            <person name="Clum A."/>
            <person name="Drula E."/>
            <person name="Henrissat B."/>
            <person name="Kohler A."/>
            <person name="Grigoriev I.V."/>
            <person name="Martin F.M."/>
            <person name="Hacquard S."/>
        </authorList>
    </citation>
    <scope>NUCLEOTIDE SEQUENCE</scope>
    <source>
        <strain evidence="3">MPI-CAGE-AT-0016</strain>
    </source>
</reference>
<dbReference type="SUPFAM" id="SSF52540">
    <property type="entry name" value="P-loop containing nucleoside triphosphate hydrolases"/>
    <property type="match status" value="1"/>
</dbReference>
<feature type="compositionally biased region" description="Polar residues" evidence="1">
    <location>
        <begin position="221"/>
        <end position="234"/>
    </location>
</feature>
<dbReference type="Pfam" id="PF22942">
    <property type="entry name" value="DUF7025"/>
    <property type="match status" value="1"/>
</dbReference>
<feature type="region of interest" description="Disordered" evidence="1">
    <location>
        <begin position="324"/>
        <end position="371"/>
    </location>
</feature>
<sequence length="1036" mass="118732">MEASGMAPHASDSTNPPRHPWQPAAGTQQQRSSSSPSSHQTCSAPPNLQPEESTCFRLCNLILLPSTRHFNVLSIFSPLQHLPDTIATMARTKQIAARKRGGGLGKGQGRNPPRAPPSMRPTYRERDPEFMATLKEAERREEILADRRRVDAKWRAKIPEVRKVNFEHFKNRYQDVDSPDYAIEVLMGGPGLQAQIRREQAYRRREEMARDRQSYMRWLQDDTTPSRWSQSKKTLPSEARREKKGDGAIVSPSDTEIHRVRIQSQPVLGHLTSLLNDSEQRSTPRTFMRPFKALIHFQPKMREILATLEEKWADYEELDVDEAESVVESEGEVIEKAASTEGDDEGESSAEATDDTESLHSVDSNADEDFENLMDSPEALRDMRCYVNFIDNDIMPLHQRFDGSSADKVKFDDLWSLFRIGDLIYMPSTTESGGRYHEVWRIYNVKVPEVKTAYPSAGWDLFADDLFDEDQTIQFKISAYYIDNDGNGFGAVRREFTIDAFAGESPIESLEVFPIRYLSTHSTLLESLKAQGHRFSKFLDDRHQQYSAWTLTRNPPCDRYSEPDEEILQTEDYNKMRHPEFVESDVIVDLTEAYQRMPDWRPYFHTPSVNRSSPCYVEDDTMPIQQWFDGAQRQSLSFSQKEIIQKEDGVERRKRRENLLHGDQFLKYRVNGSRTIETNPKALELREEDLVLLPKRLFAYALRERRFFAIDLNLLKPIRRQPGVFENLRIQDDYKDVVRGLVMSHFQKKAIERRYADTGTEGPGQDLIQGKGRGLVVLLHGVPGVGKTATAEAVAMENHKPLFVITCGDLGLSPNEVEMSLKNVFRLAHLWDCVLLLDEADVFLSQRSKHDMKRNALVSVFLRVLEYYNGLLFLTTNRVGTIDEAFKSRIHLSLYYPPLDKTQTRDIFRLNIAKLKEMEAERHRMTGEPALVIKESEIVDFASRHYEELARSTGCWNGRQIRSAFQIASSLALHDFSTQAAAARGRGQQPPAAPVLGRSLFEKVQMSTQSFDRHMKKEAGVYDTDLPLRGTFQGSD</sequence>
<evidence type="ECO:0000259" key="2">
    <source>
        <dbReference type="SMART" id="SM00382"/>
    </source>
</evidence>
<dbReference type="GO" id="GO:0005524">
    <property type="term" value="F:ATP binding"/>
    <property type="evidence" value="ECO:0007669"/>
    <property type="project" value="InterPro"/>
</dbReference>
<feature type="region of interest" description="Disordered" evidence="1">
    <location>
        <begin position="98"/>
        <end position="123"/>
    </location>
</feature>
<dbReference type="Pfam" id="PF00004">
    <property type="entry name" value="AAA"/>
    <property type="match status" value="1"/>
</dbReference>
<dbReference type="Gene3D" id="3.40.50.300">
    <property type="entry name" value="P-loop containing nucleotide triphosphate hydrolases"/>
    <property type="match status" value="1"/>
</dbReference>
<evidence type="ECO:0000313" key="4">
    <source>
        <dbReference type="Proteomes" id="UP000813385"/>
    </source>
</evidence>
<dbReference type="AlphaFoldDB" id="A0A8K0TH48"/>
<dbReference type="InterPro" id="IPR003959">
    <property type="entry name" value="ATPase_AAA_core"/>
</dbReference>
<name>A0A8K0TH48_9PEZI</name>